<sequence>MYASISELPKSVDKLPYHGKRIFMKVFNSAHEQYGNEQSAFRAAWSAVKRKYIKRNGRWVARRDANDYDTTDTDTTTDTDYD</sequence>
<name>A0A6B9V0F2_NPVST</name>
<gene>
    <name evidence="1" type="primary">ORF53</name>
</gene>
<organism evidence="1">
    <name type="scientific">Spodoptera litura multicapsid nucleopolyhedrovirus</name>
    <name type="common">SpltMNPV</name>
    <dbReference type="NCBI Taxonomy" id="46242"/>
    <lineage>
        <taxon>Viruses</taxon>
        <taxon>Viruses incertae sedis</taxon>
        <taxon>Naldaviricetes</taxon>
        <taxon>Lefavirales</taxon>
        <taxon>Baculoviridae</taxon>
        <taxon>Alphabaculovirus</taxon>
        <taxon>Alphabaculovirus spliturae</taxon>
    </lineage>
</organism>
<proteinExistence type="predicted"/>
<dbReference type="Gene3D" id="1.10.1740.70">
    <property type="entry name" value="ChaB"/>
    <property type="match status" value="1"/>
</dbReference>
<evidence type="ECO:0000313" key="1">
    <source>
        <dbReference type="EMBL" id="QHN73903.1"/>
    </source>
</evidence>
<protein>
    <recommendedName>
        <fullName evidence="2">ChaB-like protein</fullName>
    </recommendedName>
</protein>
<evidence type="ECO:0008006" key="2">
    <source>
        <dbReference type="Google" id="ProtNLM"/>
    </source>
</evidence>
<dbReference type="Pfam" id="PF06150">
    <property type="entry name" value="ChaB"/>
    <property type="match status" value="1"/>
</dbReference>
<accession>A0A6B9V0F2</accession>
<dbReference type="InterPro" id="IPR009317">
    <property type="entry name" value="ChaB"/>
</dbReference>
<organismHost>
    <name type="scientific">Lepidoptera</name>
    <name type="common">moths &amp; butterflies</name>
    <dbReference type="NCBI Taxonomy" id="7088"/>
</organismHost>
<dbReference type="EMBL" id="MN342245">
    <property type="protein sequence ID" value="QHN73903.1"/>
    <property type="molecule type" value="Genomic_DNA"/>
</dbReference>
<reference evidence="1" key="1">
    <citation type="journal article" date="2019" name="Viruses">
        <title>Identification of Loci Associated with Enhanced Virulence in Spodoptera litura Nucleopolyhedrovirus Isolates Using Deep Sequencing.</title>
        <authorList>
            <person name="Zwart M.P."/>
            <person name="Ali G."/>
            <person name="Strien E.A.V."/>
            <person name="Schijlen E.G.W.M."/>
            <person name="Wang M."/>
            <person name="Werf W.V."/>
            <person name="Vlak J.M."/>
        </authorList>
    </citation>
    <scope>NUCLEOTIDE SEQUENCE</scope>
    <source>
        <strain evidence="1">G2</strain>
    </source>
</reference>
<dbReference type="InterPro" id="IPR037205">
    <property type="entry name" value="ChaB_sf"/>
</dbReference>
<dbReference type="SUPFAM" id="SSF140376">
    <property type="entry name" value="ChaB-like"/>
    <property type="match status" value="1"/>
</dbReference>